<dbReference type="SUPFAM" id="SSF52172">
    <property type="entry name" value="CheY-like"/>
    <property type="match status" value="2"/>
</dbReference>
<dbReference type="Pfam" id="PF02518">
    <property type="entry name" value="HATPase_c"/>
    <property type="match status" value="2"/>
</dbReference>
<dbReference type="InterPro" id="IPR001789">
    <property type="entry name" value="Sig_transdc_resp-reg_receiver"/>
</dbReference>
<feature type="domain" description="PAS" evidence="13">
    <location>
        <begin position="790"/>
        <end position="865"/>
    </location>
</feature>
<keyword evidence="16" id="KW-1185">Reference proteome</keyword>
<comment type="catalytic activity">
    <reaction evidence="1">
        <text>ATP + protein L-histidine = ADP + protein N-phospho-L-histidine.</text>
        <dbReference type="EC" id="2.7.13.3"/>
    </reaction>
</comment>
<dbReference type="Proteomes" id="UP001157440">
    <property type="component" value="Unassembled WGS sequence"/>
</dbReference>
<dbReference type="CDD" id="cd00082">
    <property type="entry name" value="HisKA"/>
    <property type="match status" value="2"/>
</dbReference>
<gene>
    <name evidence="15" type="ORF">GCM10007890_63580</name>
</gene>
<dbReference type="Pfam" id="PF00512">
    <property type="entry name" value="HisKA"/>
    <property type="match status" value="2"/>
</dbReference>
<evidence type="ECO:0000256" key="10">
    <source>
        <dbReference type="SAM" id="Coils"/>
    </source>
</evidence>
<feature type="domain" description="Response regulatory" evidence="12">
    <location>
        <begin position="651"/>
        <end position="767"/>
    </location>
</feature>
<dbReference type="InterPro" id="IPR036097">
    <property type="entry name" value="HisK_dim/P_sf"/>
</dbReference>
<evidence type="ECO:0000256" key="7">
    <source>
        <dbReference type="ARBA" id="ARBA00022840"/>
    </source>
</evidence>
<dbReference type="CDD" id="cd00130">
    <property type="entry name" value="PAS"/>
    <property type="match status" value="1"/>
</dbReference>
<accession>A0AA37TLN4</accession>
<evidence type="ECO:0000259" key="12">
    <source>
        <dbReference type="PROSITE" id="PS50110"/>
    </source>
</evidence>
<feature type="domain" description="Histidine kinase" evidence="11">
    <location>
        <begin position="368"/>
        <end position="586"/>
    </location>
</feature>
<dbReference type="CDD" id="cd16919">
    <property type="entry name" value="HATPase_CckA-like"/>
    <property type="match status" value="1"/>
</dbReference>
<evidence type="ECO:0000313" key="16">
    <source>
        <dbReference type="Proteomes" id="UP001157440"/>
    </source>
</evidence>
<evidence type="ECO:0000256" key="6">
    <source>
        <dbReference type="ARBA" id="ARBA00022777"/>
    </source>
</evidence>
<dbReference type="SMART" id="SM00388">
    <property type="entry name" value="HisKA"/>
    <property type="match status" value="2"/>
</dbReference>
<proteinExistence type="predicted"/>
<dbReference type="InterPro" id="IPR004358">
    <property type="entry name" value="Sig_transdc_His_kin-like_C"/>
</dbReference>
<evidence type="ECO:0000256" key="9">
    <source>
        <dbReference type="PROSITE-ProRule" id="PRU00169"/>
    </source>
</evidence>
<dbReference type="CDD" id="cd17574">
    <property type="entry name" value="REC_OmpR"/>
    <property type="match status" value="1"/>
</dbReference>
<sequence>MPQPEPVNTALADLPPSGGHPELSFLAGGGELGALIRGHDWADTPLGPAPAWPQSLKTAVRIMLTSRQPIWIGWGPGLTFLYNDAYKSIIGGKHPNALGRPTADVWREIWADIGPLLATAMGGVEGTYVEEQLLIMERNGYPEETYYTFSYSPIPGDDGQPGGIICANSEDTHRVVGDRQLALLRELAAETVQARSWRAACERSATALARDPHDITFALLYVIEPGQDVAELAAKVGLDPGAAGPGDRIALDAAGPWPIGSVARNHTVTVVANLEAAGLGGATGIWNRPSERAALLPVPASSDTGRGGVLIVGLNPYRLFDADYSAFLSLVAGQISAAIASADAYEEERRRAEALAELDRAKTAFFSNVSHEFRTPLTLMLGPLEEVLASGTAGAAVRAQVELAHRNGTRLLRLVNSLLDFSRIEAGRVRAAFEPVDLGALTAEIASGFRSAVERAGLELDVRCQPLPLSSYVDREMWEKIVLNLLSNAFKFTLSGGIRVTTEPAADGRSARVSVADTGIGIPAGEIPRLFERFYRVEGAHGRSFEGSGIGLALVAELVRLHGGEITVESIVGQGTTFTVVLPLGRAHLPAAQVRDRADAATAVVRAHEYLDEALRWLPEAAPMETAGALSTAGLGAITPDGALRAGAGKDVLLADDNADMRSYVARLLEGQGYRVTAVGDGAEAFAAAAAAPPDLILTDVMMPKLDGFGLLRAVRQEPRTAGIPVIMLSARAGEEAKIEGLDAGADDYLVKPFAARELVARVNANIQMAEMRREASRAIWASEQRFRISQDRLSMALSTGGVGIFEWEIDTDTVAVLGPIAELFGVNRAEAEAAGLPLASFVAGIHPQDRSRVQEAISGAIATSTPYQAEYRVTGSDRERIVLAMGRLSSELERGRRLAGVIIDVTEQRHVEQALQALNERLEQRITEEVGERLKAEDALRQAQKMEAVGQLTGGLAHDFNNLLAGISGSLELMQTRIGQGRLDDIGRYMAAAQGAAKRAAALTHRLLAFSRRQTLDPKPTNVHDRITGMEDLIRRTVGPGIAVAVTEAADLWAALVDPNQLENALLNLCINARDAMPDGGRITIATANRWLDPGPARERDLAPGPYVSLCVTDTGTGMAPDVMAKAFEPFFTTKPIGQGTGLGLSMIYGFAQQSGGQVRITSEIGQGTTVCLYLPRHDGRADAEAAPSGVTQPPRAEQGETVLVVDDEPTVRMLVTEVLDELGYTAIEATDSASGLQVLQSDARIDLLITDIGLPGGMNGRQMADAARAQRPGLKVLFITGYAETSALGSGQLAAGMAVLTKPFVIETLGARIREIIAGP</sequence>
<organism evidence="15 16">
    <name type="scientific">Methylobacterium tardum</name>
    <dbReference type="NCBI Taxonomy" id="374432"/>
    <lineage>
        <taxon>Bacteria</taxon>
        <taxon>Pseudomonadati</taxon>
        <taxon>Pseudomonadota</taxon>
        <taxon>Alphaproteobacteria</taxon>
        <taxon>Hyphomicrobiales</taxon>
        <taxon>Methylobacteriaceae</taxon>
        <taxon>Methylobacterium</taxon>
    </lineage>
</organism>
<feature type="domain" description="PAC" evidence="14">
    <location>
        <begin position="868"/>
        <end position="918"/>
    </location>
</feature>
<dbReference type="PROSITE" id="PS50110">
    <property type="entry name" value="RESPONSE_REGULATORY"/>
    <property type="match status" value="2"/>
</dbReference>
<dbReference type="CDD" id="cd18161">
    <property type="entry name" value="REC_hyHK_blue-like"/>
    <property type="match status" value="1"/>
</dbReference>
<comment type="caution">
    <text evidence="15">The sequence shown here is derived from an EMBL/GenBank/DDBJ whole genome shotgun (WGS) entry which is preliminary data.</text>
</comment>
<dbReference type="SMART" id="SM00448">
    <property type="entry name" value="REC"/>
    <property type="match status" value="2"/>
</dbReference>
<keyword evidence="6" id="KW-0418">Kinase</keyword>
<keyword evidence="7" id="KW-0067">ATP-binding</keyword>
<evidence type="ECO:0000256" key="8">
    <source>
        <dbReference type="ARBA" id="ARBA00023012"/>
    </source>
</evidence>
<dbReference type="CDD" id="cd16922">
    <property type="entry name" value="HATPase_EvgS-ArcB-TorS-like"/>
    <property type="match status" value="1"/>
</dbReference>
<dbReference type="EMBL" id="BSPL01000038">
    <property type="protein sequence ID" value="GLS74340.1"/>
    <property type="molecule type" value="Genomic_DNA"/>
</dbReference>
<dbReference type="PANTHER" id="PTHR43547:SF2">
    <property type="entry name" value="HYBRID SIGNAL TRANSDUCTION HISTIDINE KINASE C"/>
    <property type="match status" value="1"/>
</dbReference>
<dbReference type="SMART" id="SM00387">
    <property type="entry name" value="HATPase_c"/>
    <property type="match status" value="2"/>
</dbReference>
<dbReference type="Gene3D" id="1.10.287.130">
    <property type="match status" value="2"/>
</dbReference>
<keyword evidence="10" id="KW-0175">Coiled coil</keyword>
<dbReference type="InterPro" id="IPR000700">
    <property type="entry name" value="PAS-assoc_C"/>
</dbReference>
<evidence type="ECO:0000256" key="5">
    <source>
        <dbReference type="ARBA" id="ARBA00022741"/>
    </source>
</evidence>
<feature type="modified residue" description="4-aspartylphosphate" evidence="9">
    <location>
        <position position="700"/>
    </location>
</feature>
<dbReference type="Gene3D" id="3.30.565.10">
    <property type="entry name" value="Histidine kinase-like ATPase, C-terminal domain"/>
    <property type="match status" value="2"/>
</dbReference>
<dbReference type="InterPro" id="IPR000014">
    <property type="entry name" value="PAS"/>
</dbReference>
<evidence type="ECO:0000313" key="15">
    <source>
        <dbReference type="EMBL" id="GLS74340.1"/>
    </source>
</evidence>
<dbReference type="GO" id="GO:0000155">
    <property type="term" value="F:phosphorelay sensor kinase activity"/>
    <property type="evidence" value="ECO:0007669"/>
    <property type="project" value="InterPro"/>
</dbReference>
<dbReference type="InterPro" id="IPR003661">
    <property type="entry name" value="HisK_dim/P_dom"/>
</dbReference>
<feature type="coiled-coil region" evidence="10">
    <location>
        <begin position="335"/>
        <end position="362"/>
    </location>
</feature>
<dbReference type="PROSITE" id="PS50113">
    <property type="entry name" value="PAC"/>
    <property type="match status" value="1"/>
</dbReference>
<feature type="coiled-coil region" evidence="10">
    <location>
        <begin position="913"/>
        <end position="940"/>
    </location>
</feature>
<feature type="domain" description="Histidine kinase" evidence="11">
    <location>
        <begin position="956"/>
        <end position="1180"/>
    </location>
</feature>
<dbReference type="EC" id="2.7.13.3" evidence="2"/>
<dbReference type="Pfam" id="PF00072">
    <property type="entry name" value="Response_reg"/>
    <property type="match status" value="2"/>
</dbReference>
<keyword evidence="8" id="KW-0902">Two-component regulatory system</keyword>
<protein>
    <recommendedName>
        <fullName evidence="2">histidine kinase</fullName>
        <ecNumber evidence="2">2.7.13.3</ecNumber>
    </recommendedName>
</protein>
<dbReference type="FunFam" id="3.30.565.10:FF:000037">
    <property type="entry name" value="Hybrid sensor histidine kinase/response regulator"/>
    <property type="match status" value="1"/>
</dbReference>
<dbReference type="InterPro" id="IPR003594">
    <property type="entry name" value="HATPase_dom"/>
</dbReference>
<evidence type="ECO:0000259" key="14">
    <source>
        <dbReference type="PROSITE" id="PS50113"/>
    </source>
</evidence>
<dbReference type="PROSITE" id="PS50109">
    <property type="entry name" value="HIS_KIN"/>
    <property type="match status" value="2"/>
</dbReference>
<keyword evidence="4" id="KW-0808">Transferase</keyword>
<dbReference type="FunFam" id="1.10.287.130:FF:000045">
    <property type="entry name" value="Two-component system sensor histidine kinase/response regulator"/>
    <property type="match status" value="1"/>
</dbReference>
<evidence type="ECO:0000256" key="1">
    <source>
        <dbReference type="ARBA" id="ARBA00000085"/>
    </source>
</evidence>
<dbReference type="Gene3D" id="3.40.50.2300">
    <property type="match status" value="2"/>
</dbReference>
<dbReference type="SUPFAM" id="SSF55785">
    <property type="entry name" value="PYP-like sensor domain (PAS domain)"/>
    <property type="match status" value="1"/>
</dbReference>
<keyword evidence="5" id="KW-0547">Nucleotide-binding</keyword>
<dbReference type="SUPFAM" id="SSF55781">
    <property type="entry name" value="GAF domain-like"/>
    <property type="match status" value="1"/>
</dbReference>
<dbReference type="PANTHER" id="PTHR43547">
    <property type="entry name" value="TWO-COMPONENT HISTIDINE KINASE"/>
    <property type="match status" value="1"/>
</dbReference>
<dbReference type="InterPro" id="IPR011006">
    <property type="entry name" value="CheY-like_superfamily"/>
</dbReference>
<dbReference type="PROSITE" id="PS50112">
    <property type="entry name" value="PAS"/>
    <property type="match status" value="1"/>
</dbReference>
<dbReference type="SUPFAM" id="SSF47384">
    <property type="entry name" value="Homodimeric domain of signal transducing histidine kinase"/>
    <property type="match status" value="2"/>
</dbReference>
<evidence type="ECO:0000259" key="11">
    <source>
        <dbReference type="PROSITE" id="PS50109"/>
    </source>
</evidence>
<dbReference type="GO" id="GO:0005524">
    <property type="term" value="F:ATP binding"/>
    <property type="evidence" value="ECO:0007669"/>
    <property type="project" value="UniProtKB-KW"/>
</dbReference>
<dbReference type="PRINTS" id="PR00344">
    <property type="entry name" value="BCTRLSENSOR"/>
</dbReference>
<feature type="modified residue" description="4-aspartylphosphate" evidence="9">
    <location>
        <position position="1253"/>
    </location>
</feature>
<evidence type="ECO:0000259" key="13">
    <source>
        <dbReference type="PROSITE" id="PS50112"/>
    </source>
</evidence>
<keyword evidence="3 9" id="KW-0597">Phosphoprotein</keyword>
<evidence type="ECO:0000256" key="4">
    <source>
        <dbReference type="ARBA" id="ARBA00022679"/>
    </source>
</evidence>
<dbReference type="InterPro" id="IPR036890">
    <property type="entry name" value="HATPase_C_sf"/>
</dbReference>
<dbReference type="InterPro" id="IPR035965">
    <property type="entry name" value="PAS-like_dom_sf"/>
</dbReference>
<dbReference type="InterPro" id="IPR005467">
    <property type="entry name" value="His_kinase_dom"/>
</dbReference>
<evidence type="ECO:0000256" key="3">
    <source>
        <dbReference type="ARBA" id="ARBA00022553"/>
    </source>
</evidence>
<reference evidence="16" key="1">
    <citation type="journal article" date="2019" name="Int. J. Syst. Evol. Microbiol.">
        <title>The Global Catalogue of Microorganisms (GCM) 10K type strain sequencing project: providing services to taxonomists for standard genome sequencing and annotation.</title>
        <authorList>
            <consortium name="The Broad Institute Genomics Platform"/>
            <consortium name="The Broad Institute Genome Sequencing Center for Infectious Disease"/>
            <person name="Wu L."/>
            <person name="Ma J."/>
        </authorList>
    </citation>
    <scope>NUCLEOTIDE SEQUENCE [LARGE SCALE GENOMIC DNA]</scope>
    <source>
        <strain evidence="16">NBRC 103632</strain>
    </source>
</reference>
<dbReference type="SUPFAM" id="SSF55874">
    <property type="entry name" value="ATPase domain of HSP90 chaperone/DNA topoisomerase II/histidine kinase"/>
    <property type="match status" value="2"/>
</dbReference>
<dbReference type="Gene3D" id="3.30.450.20">
    <property type="entry name" value="PAS domain"/>
    <property type="match status" value="2"/>
</dbReference>
<evidence type="ECO:0000256" key="2">
    <source>
        <dbReference type="ARBA" id="ARBA00012438"/>
    </source>
</evidence>
<name>A0AA37TLN4_9HYPH</name>
<feature type="domain" description="Response regulatory" evidence="12">
    <location>
        <begin position="1203"/>
        <end position="1319"/>
    </location>
</feature>